<organism evidence="1 2">
    <name type="scientific">Cyanomargarita calcarea GSE-NOS-MK-12-04C</name>
    <dbReference type="NCBI Taxonomy" id="2839659"/>
    <lineage>
        <taxon>Bacteria</taxon>
        <taxon>Bacillati</taxon>
        <taxon>Cyanobacteriota</taxon>
        <taxon>Cyanophyceae</taxon>
        <taxon>Nostocales</taxon>
        <taxon>Cyanomargaritaceae</taxon>
        <taxon>Cyanomargarita</taxon>
    </lineage>
</organism>
<proteinExistence type="predicted"/>
<reference evidence="1" key="2">
    <citation type="journal article" date="2022" name="Microbiol. Resour. Announc.">
        <title>Metagenome Sequencing to Explore Phylogenomics of Terrestrial Cyanobacteria.</title>
        <authorList>
            <person name="Ward R.D."/>
            <person name="Stajich J.E."/>
            <person name="Johansen J.R."/>
            <person name="Huntemann M."/>
            <person name="Clum A."/>
            <person name="Foster B."/>
            <person name="Foster B."/>
            <person name="Roux S."/>
            <person name="Palaniappan K."/>
            <person name="Varghese N."/>
            <person name="Mukherjee S."/>
            <person name="Reddy T.B.K."/>
            <person name="Daum C."/>
            <person name="Copeland A."/>
            <person name="Chen I.A."/>
            <person name="Ivanova N.N."/>
            <person name="Kyrpides N.C."/>
            <person name="Shapiro N."/>
            <person name="Eloe-Fadrosh E.A."/>
            <person name="Pietrasiak N."/>
        </authorList>
    </citation>
    <scope>NUCLEOTIDE SEQUENCE</scope>
    <source>
        <strain evidence="1">GSE-NOS-MK-12-04C</strain>
    </source>
</reference>
<evidence type="ECO:0000313" key="1">
    <source>
        <dbReference type="EMBL" id="MBW4666490.1"/>
    </source>
</evidence>
<protein>
    <submittedName>
        <fullName evidence="1">Uncharacterized protein</fullName>
    </submittedName>
</protein>
<dbReference type="EMBL" id="JAHHGZ010000003">
    <property type="protein sequence ID" value="MBW4666490.1"/>
    <property type="molecule type" value="Genomic_DNA"/>
</dbReference>
<dbReference type="AlphaFoldDB" id="A0A951QL43"/>
<sequence>MFNSPFASDIFQQATFTFKVQSGAGAATTDARGNTKTQGEAIAHTFKLSKTSPNLRKEYEVAQLDELYNATVVDGIGILDPRIRPGDVGDGEVKGRKCICTVRSLSQSSINIIPEILGEKYLIQVSYRAKGGTN</sequence>
<name>A0A951QL43_9CYAN</name>
<evidence type="ECO:0000313" key="2">
    <source>
        <dbReference type="Proteomes" id="UP000729701"/>
    </source>
</evidence>
<reference evidence="1" key="1">
    <citation type="submission" date="2021-05" db="EMBL/GenBank/DDBJ databases">
        <authorList>
            <person name="Pietrasiak N."/>
            <person name="Ward R."/>
            <person name="Stajich J.E."/>
            <person name="Kurbessoian T."/>
        </authorList>
    </citation>
    <scope>NUCLEOTIDE SEQUENCE</scope>
    <source>
        <strain evidence="1">GSE-NOS-MK-12-04C</strain>
    </source>
</reference>
<gene>
    <name evidence="1" type="ORF">KME60_03340</name>
</gene>
<accession>A0A951QL43</accession>
<comment type="caution">
    <text evidence="1">The sequence shown here is derived from an EMBL/GenBank/DDBJ whole genome shotgun (WGS) entry which is preliminary data.</text>
</comment>
<dbReference type="Proteomes" id="UP000729701">
    <property type="component" value="Unassembled WGS sequence"/>
</dbReference>